<dbReference type="STRING" id="27334.A0A0A2JKY6"/>
<keyword evidence="1" id="KW-0479">Metal-binding</keyword>
<dbReference type="Proteomes" id="UP000030143">
    <property type="component" value="Unassembled WGS sequence"/>
</dbReference>
<keyword evidence="2" id="KW-0378">Hydrolase</keyword>
<dbReference type="Gene3D" id="3.40.720.10">
    <property type="entry name" value="Alkaline Phosphatase, subunit A"/>
    <property type="match status" value="1"/>
</dbReference>
<name>A0A0A2JKY6_PENEN</name>
<dbReference type="InterPro" id="IPR000917">
    <property type="entry name" value="Sulfatase_N"/>
</dbReference>
<dbReference type="GO" id="GO:0005737">
    <property type="term" value="C:cytoplasm"/>
    <property type="evidence" value="ECO:0007669"/>
    <property type="project" value="TreeGrafter"/>
</dbReference>
<evidence type="ECO:0000259" key="4">
    <source>
        <dbReference type="Pfam" id="PF00884"/>
    </source>
</evidence>
<proteinExistence type="predicted"/>
<evidence type="ECO:0000256" key="1">
    <source>
        <dbReference type="ARBA" id="ARBA00022723"/>
    </source>
</evidence>
<evidence type="ECO:0000313" key="6">
    <source>
        <dbReference type="Proteomes" id="UP000030143"/>
    </source>
</evidence>
<evidence type="ECO:0000256" key="3">
    <source>
        <dbReference type="SAM" id="MobiDB-lite"/>
    </source>
</evidence>
<dbReference type="VEuPathDB" id="FungiDB:PEXP_089060"/>
<dbReference type="GeneID" id="27673342"/>
<feature type="region of interest" description="Disordered" evidence="3">
    <location>
        <begin position="1"/>
        <end position="23"/>
    </location>
</feature>
<dbReference type="PhylomeDB" id="A0A0A2JKY6"/>
<gene>
    <name evidence="5" type="ORF">PEX2_006460</name>
</gene>
<sequence length="520" mass="59337">MAPVRLPSPTLDNPPSQIDDVTSQTAESHPNLVIFMPDQLRYDSVGCFGTPHVRTPNIDAFAARGTKFTNCYLQATVCSQSRCSLYTGQYPHVSGHRSLENLIKPWEPNMFRALKESGYHVACLAPRGDTFAPTVTELSVTEYGFLVPPEWMPKFGKGHAEPDVSEDIWDRLFYKGLRSQDKTVDYDEAAVRSAIKWLEKPPQGPWVLYLPLIFPHCPFQVEEPYFSMYDRKKMPIPTKPEQKTGYEPRYFEENRKRYGTERATDEIWAEITATYYGMISRLDTQFGQVMTALESTGLASNTVTAFYTDHGEYLGDHGMIEKWPSGVSEVLAREPLIIGGAGLPVGKTNDDICEMVDLLPTVLELCKVSESFPHNGVSLLPAILGIRKHPKLYAYTEGGFLKLEEPLLEQAPYPYDIKSILQHEDTEIVGKAVSMRSKDWTYVYRLYEPAELYNRKTDIAELHNVAADPQFDHIIREMQAEMFRWMMQTSDFLPFQKDPRFPPVNLESPGEQYRKRTETI</sequence>
<comment type="caution">
    <text evidence="5">The sequence shown here is derived from an EMBL/GenBank/DDBJ whole genome shotgun (WGS) entry which is preliminary data.</text>
</comment>
<dbReference type="HOGENOM" id="CLU_006332_9_2_1"/>
<evidence type="ECO:0000256" key="2">
    <source>
        <dbReference type="ARBA" id="ARBA00022801"/>
    </source>
</evidence>
<dbReference type="AlphaFoldDB" id="A0A0A2JKY6"/>
<feature type="domain" description="Sulfatase N-terminal" evidence="4">
    <location>
        <begin position="30"/>
        <end position="366"/>
    </location>
</feature>
<organism evidence="5 6">
    <name type="scientific">Penicillium expansum</name>
    <name type="common">Blue mold rot fungus</name>
    <dbReference type="NCBI Taxonomy" id="27334"/>
    <lineage>
        <taxon>Eukaryota</taxon>
        <taxon>Fungi</taxon>
        <taxon>Dikarya</taxon>
        <taxon>Ascomycota</taxon>
        <taxon>Pezizomycotina</taxon>
        <taxon>Eurotiomycetes</taxon>
        <taxon>Eurotiomycetidae</taxon>
        <taxon>Eurotiales</taxon>
        <taxon>Aspergillaceae</taxon>
        <taxon>Penicillium</taxon>
    </lineage>
</organism>
<dbReference type="OrthoDB" id="103349at2759"/>
<dbReference type="InterPro" id="IPR017850">
    <property type="entry name" value="Alkaline_phosphatase_core_sf"/>
</dbReference>
<dbReference type="SUPFAM" id="SSF53649">
    <property type="entry name" value="Alkaline phosphatase-like"/>
    <property type="match status" value="1"/>
</dbReference>
<dbReference type="PANTHER" id="PTHR45953">
    <property type="entry name" value="IDURONATE 2-SULFATASE"/>
    <property type="match status" value="1"/>
</dbReference>
<dbReference type="PANTHER" id="PTHR45953:SF1">
    <property type="entry name" value="IDURONATE 2-SULFATASE"/>
    <property type="match status" value="1"/>
</dbReference>
<accession>A0A0A2JKY6</accession>
<dbReference type="RefSeq" id="XP_016597897.1">
    <property type="nucleotide sequence ID" value="XM_016737923.1"/>
</dbReference>
<feature type="compositionally biased region" description="Polar residues" evidence="3">
    <location>
        <begin position="10"/>
        <end position="23"/>
    </location>
</feature>
<keyword evidence="6" id="KW-1185">Reference proteome</keyword>
<dbReference type="Pfam" id="PF00884">
    <property type="entry name" value="Sulfatase"/>
    <property type="match status" value="1"/>
</dbReference>
<dbReference type="CDD" id="cd16150">
    <property type="entry name" value="sulfatase_like"/>
    <property type="match status" value="1"/>
</dbReference>
<dbReference type="GO" id="GO:0004423">
    <property type="term" value="F:iduronate-2-sulfatase activity"/>
    <property type="evidence" value="ECO:0007669"/>
    <property type="project" value="TreeGrafter"/>
</dbReference>
<evidence type="ECO:0000313" key="5">
    <source>
        <dbReference type="EMBL" id="KGO56001.1"/>
    </source>
</evidence>
<dbReference type="GO" id="GO:0046872">
    <property type="term" value="F:metal ion binding"/>
    <property type="evidence" value="ECO:0007669"/>
    <property type="project" value="UniProtKB-KW"/>
</dbReference>
<dbReference type="EMBL" id="JQFZ01000176">
    <property type="protein sequence ID" value="KGO56001.1"/>
    <property type="molecule type" value="Genomic_DNA"/>
</dbReference>
<reference evidence="5 6" key="1">
    <citation type="journal article" date="2015" name="Mol. Plant Microbe Interact.">
        <title>Genome, transcriptome, and functional analyses of Penicillium expansum provide new insights into secondary metabolism and pathogenicity.</title>
        <authorList>
            <person name="Ballester A.R."/>
            <person name="Marcet-Houben M."/>
            <person name="Levin E."/>
            <person name="Sela N."/>
            <person name="Selma-Lazaro C."/>
            <person name="Carmona L."/>
            <person name="Wisniewski M."/>
            <person name="Droby S."/>
            <person name="Gonzalez-Candelas L."/>
            <person name="Gabaldon T."/>
        </authorList>
    </citation>
    <scope>NUCLEOTIDE SEQUENCE [LARGE SCALE GENOMIC DNA]</scope>
    <source>
        <strain evidence="5 6">MD-8</strain>
    </source>
</reference>
<protein>
    <submittedName>
        <fullName evidence="5">Alkaline phosphatase-like, alpha/beta/alpha</fullName>
    </submittedName>
</protein>